<keyword evidence="1" id="KW-0732">Signal</keyword>
<feature type="signal peptide" evidence="1">
    <location>
        <begin position="1"/>
        <end position="24"/>
    </location>
</feature>
<dbReference type="RefSeq" id="WP_020074283.1">
    <property type="nucleotide sequence ID" value="NZ_JBKWRC010000005.1"/>
</dbReference>
<reference evidence="2" key="1">
    <citation type="submission" date="2019-04" db="EMBL/GenBank/DDBJ databases">
        <title>Evolution of Biomass-Degrading Anaerobic Consortia Revealed by Metagenomics.</title>
        <authorList>
            <person name="Peng X."/>
        </authorList>
    </citation>
    <scope>NUCLEOTIDE SEQUENCE</scope>
    <source>
        <strain evidence="2">SIG551</strain>
    </source>
</reference>
<dbReference type="EMBL" id="SVNY01000001">
    <property type="protein sequence ID" value="MBE6832606.1"/>
    <property type="molecule type" value="Genomic_DNA"/>
</dbReference>
<dbReference type="AlphaFoldDB" id="A0A928Q376"/>
<dbReference type="SUPFAM" id="SSF109998">
    <property type="entry name" value="Triger factor/SurA peptide-binding domain-like"/>
    <property type="match status" value="1"/>
</dbReference>
<name>A0A928Q376_9FIRM</name>
<organism evidence="2 3">
    <name type="scientific">Faecalispora sporosphaeroides</name>
    <dbReference type="NCBI Taxonomy" id="1549"/>
    <lineage>
        <taxon>Bacteria</taxon>
        <taxon>Bacillati</taxon>
        <taxon>Bacillota</taxon>
        <taxon>Clostridia</taxon>
        <taxon>Eubacteriales</taxon>
        <taxon>Oscillospiraceae</taxon>
        <taxon>Faecalispora</taxon>
    </lineage>
</organism>
<accession>A0A928Q376</accession>
<protein>
    <recommendedName>
        <fullName evidence="4">Peptidyl-prolyl cis-trans isomerase</fullName>
    </recommendedName>
</protein>
<dbReference type="PROSITE" id="PS51257">
    <property type="entry name" value="PROKAR_LIPOPROTEIN"/>
    <property type="match status" value="1"/>
</dbReference>
<gene>
    <name evidence="2" type="ORF">E7512_03320</name>
</gene>
<evidence type="ECO:0000256" key="1">
    <source>
        <dbReference type="SAM" id="SignalP"/>
    </source>
</evidence>
<feature type="chain" id="PRO_5039413936" description="Peptidyl-prolyl cis-trans isomerase" evidence="1">
    <location>
        <begin position="25"/>
        <end position="356"/>
    </location>
</feature>
<evidence type="ECO:0000313" key="3">
    <source>
        <dbReference type="Proteomes" id="UP000754750"/>
    </source>
</evidence>
<proteinExistence type="predicted"/>
<sequence length="356" mass="39346">MNFLKRLTASLLCVAMLTGMTACSGPDKTWAAKTNEKTLPIGVYIYYEYLAYQNASTKAEDSTKPILEQKIENTDATQWIKKKALDYTKLLFVIDDKMKELKLSLTDAEKKEIDSTATSQWSSYKDTLEGYGISKESFSMATAEFNTKSSKVFNAIYGAKGSKAVSDADLKAYFEKNYTDFSYVMIPLYNPTTYAALDEKTEKEYKQFLDDQAAALNKGSTTFDAVSTAAQKKLNLEYAPSQNVTTLLNEESGYPTDLISLVKGMKAGEAKTITLSTVSAALLVVKNDVTKKTTTQISNESTRSEVLGNMKHQEFEDEMTKLAEASKDITVNQKAIDSYQPTMFVPKETGSSSTAG</sequence>
<dbReference type="Proteomes" id="UP000754750">
    <property type="component" value="Unassembled WGS sequence"/>
</dbReference>
<evidence type="ECO:0000313" key="2">
    <source>
        <dbReference type="EMBL" id="MBE6832606.1"/>
    </source>
</evidence>
<evidence type="ECO:0008006" key="4">
    <source>
        <dbReference type="Google" id="ProtNLM"/>
    </source>
</evidence>
<dbReference type="InterPro" id="IPR027304">
    <property type="entry name" value="Trigger_fact/SurA_dom_sf"/>
</dbReference>
<comment type="caution">
    <text evidence="2">The sequence shown here is derived from an EMBL/GenBank/DDBJ whole genome shotgun (WGS) entry which is preliminary data.</text>
</comment>